<evidence type="ECO:0000256" key="8">
    <source>
        <dbReference type="ARBA" id="ARBA00022694"/>
    </source>
</evidence>
<dbReference type="CDD" id="cd10845">
    <property type="entry name" value="DSRM_RNAse_III_family"/>
    <property type="match status" value="1"/>
</dbReference>
<feature type="active site" evidence="15">
    <location>
        <position position="45"/>
    </location>
</feature>
<dbReference type="GO" id="GO:0008033">
    <property type="term" value="P:tRNA processing"/>
    <property type="evidence" value="ECO:0007669"/>
    <property type="project" value="UniProtKB-KW"/>
</dbReference>
<accession>A0A975GDP8</accession>
<feature type="domain" description="RNase III" evidence="17">
    <location>
        <begin position="5"/>
        <end position="128"/>
    </location>
</feature>
<evidence type="ECO:0000256" key="9">
    <source>
        <dbReference type="ARBA" id="ARBA00022722"/>
    </source>
</evidence>
<feature type="active site" evidence="15">
    <location>
        <position position="117"/>
    </location>
</feature>
<keyword evidence="13 15" id="KW-0460">Magnesium</keyword>
<dbReference type="InterPro" id="IPR036389">
    <property type="entry name" value="RNase_III_sf"/>
</dbReference>
<dbReference type="KEGG" id="saqt:GJV85_12815"/>
<comment type="function">
    <text evidence="15">Digests double-stranded RNA. Involved in the processing of primary rRNA transcript to yield the immediate precursors to the large and small rRNAs (23S and 16S). Processes some mRNAs, and tRNAs when they are encoded in the rRNA operon. Processes pre-crRNA and tracrRNA of type II CRISPR loci if present in the organism.</text>
</comment>
<dbReference type="InterPro" id="IPR000999">
    <property type="entry name" value="RNase_III_dom"/>
</dbReference>
<feature type="binding site" evidence="15">
    <location>
        <position position="114"/>
    </location>
    <ligand>
        <name>Mg(2+)</name>
        <dbReference type="ChEBI" id="CHEBI:18420"/>
    </ligand>
</feature>
<dbReference type="FunFam" id="3.30.160.20:FF:000003">
    <property type="entry name" value="Ribonuclease 3"/>
    <property type="match status" value="1"/>
</dbReference>
<dbReference type="Gene3D" id="1.10.1520.10">
    <property type="entry name" value="Ribonuclease III domain"/>
    <property type="match status" value="1"/>
</dbReference>
<dbReference type="AlphaFoldDB" id="A0A975GDP8"/>
<dbReference type="GO" id="GO:0006364">
    <property type="term" value="P:rRNA processing"/>
    <property type="evidence" value="ECO:0007669"/>
    <property type="project" value="UniProtKB-UniRule"/>
</dbReference>
<dbReference type="HAMAP" id="MF_00104">
    <property type="entry name" value="RNase_III"/>
    <property type="match status" value="1"/>
</dbReference>
<evidence type="ECO:0000256" key="11">
    <source>
        <dbReference type="ARBA" id="ARBA00022759"/>
    </source>
</evidence>
<comment type="subcellular location">
    <subcellularLocation>
        <location evidence="2 15">Cytoplasm</location>
    </subcellularLocation>
</comment>
<dbReference type="GO" id="GO:0042802">
    <property type="term" value="F:identical protein binding"/>
    <property type="evidence" value="ECO:0007669"/>
    <property type="project" value="UniProtKB-ARBA"/>
</dbReference>
<feature type="binding site" evidence="15">
    <location>
        <position position="41"/>
    </location>
    <ligand>
        <name>Mg(2+)</name>
        <dbReference type="ChEBI" id="CHEBI:18420"/>
    </ligand>
</feature>
<dbReference type="RefSeq" id="WP_207561764.1">
    <property type="nucleotide sequence ID" value="NZ_CP046072.1"/>
</dbReference>
<dbReference type="PROSITE" id="PS50142">
    <property type="entry name" value="RNASE_3_2"/>
    <property type="match status" value="1"/>
</dbReference>
<evidence type="ECO:0000256" key="4">
    <source>
        <dbReference type="ARBA" id="ARBA00011738"/>
    </source>
</evidence>
<dbReference type="Pfam" id="PF00035">
    <property type="entry name" value="dsrm"/>
    <property type="match status" value="1"/>
</dbReference>
<evidence type="ECO:0000313" key="19">
    <source>
        <dbReference type="Proteomes" id="UP000671852"/>
    </source>
</evidence>
<sequence length="226" mass="25550">MNKNIESLEKKLDYKFKNQKLIIEALTHKSYKQPYDNERLEFLGDAVLDLIVGEYLFTKFRTSNEGKLSKIRASLVNETGFDKLARHLDLGSYILLSNAEDNNGGREKSSLLSNAFEAIMGAIYLEAGLEVVSKIAIDLIEKNHDEISLDSLFRDFKTTLQELTQASFGITPEYRVLSSSGPDHKKEFEVGVFIEGKEYARASGKSKKIAQQESAKMTIELLKKEK</sequence>
<evidence type="ECO:0000256" key="12">
    <source>
        <dbReference type="ARBA" id="ARBA00022801"/>
    </source>
</evidence>
<evidence type="ECO:0000256" key="6">
    <source>
        <dbReference type="ARBA" id="ARBA00022552"/>
    </source>
</evidence>
<dbReference type="PROSITE" id="PS00517">
    <property type="entry name" value="RNASE_3_1"/>
    <property type="match status" value="1"/>
</dbReference>
<dbReference type="SUPFAM" id="SSF69065">
    <property type="entry name" value="RNase III domain-like"/>
    <property type="match status" value="1"/>
</dbReference>
<dbReference type="GO" id="GO:0003725">
    <property type="term" value="F:double-stranded RNA binding"/>
    <property type="evidence" value="ECO:0007669"/>
    <property type="project" value="TreeGrafter"/>
</dbReference>
<organism evidence="18 19">
    <name type="scientific">Sulfurimonas aquatica</name>
    <dbReference type="NCBI Taxonomy" id="2672570"/>
    <lineage>
        <taxon>Bacteria</taxon>
        <taxon>Pseudomonadati</taxon>
        <taxon>Campylobacterota</taxon>
        <taxon>Epsilonproteobacteria</taxon>
        <taxon>Campylobacterales</taxon>
        <taxon>Sulfurimonadaceae</taxon>
        <taxon>Sulfurimonas</taxon>
    </lineage>
</organism>
<reference evidence="18" key="2">
    <citation type="submission" date="2021-04" db="EMBL/GenBank/DDBJ databases">
        <title>Isolation and characterization of a novel species of the genus Sulfurimonas.</title>
        <authorList>
            <person name="Fukui M."/>
        </authorList>
    </citation>
    <scope>NUCLEOTIDE SEQUENCE</scope>
    <source>
        <strain evidence="18">H1576</strain>
    </source>
</reference>
<dbReference type="InterPro" id="IPR011907">
    <property type="entry name" value="RNase_III"/>
</dbReference>
<dbReference type="Pfam" id="PF14622">
    <property type="entry name" value="Ribonucleas_3_3"/>
    <property type="match status" value="1"/>
</dbReference>
<dbReference type="EMBL" id="CP046072">
    <property type="protein sequence ID" value="QSZ42951.1"/>
    <property type="molecule type" value="Genomic_DNA"/>
</dbReference>
<evidence type="ECO:0000256" key="15">
    <source>
        <dbReference type="HAMAP-Rule" id="MF_00104"/>
    </source>
</evidence>
<dbReference type="PANTHER" id="PTHR11207:SF0">
    <property type="entry name" value="RIBONUCLEASE 3"/>
    <property type="match status" value="1"/>
</dbReference>
<comment type="cofactor">
    <cofactor evidence="15">
        <name>Mg(2+)</name>
        <dbReference type="ChEBI" id="CHEBI:18420"/>
    </cofactor>
</comment>
<evidence type="ECO:0000256" key="13">
    <source>
        <dbReference type="ARBA" id="ARBA00022842"/>
    </source>
</evidence>
<dbReference type="NCBIfam" id="TIGR02191">
    <property type="entry name" value="RNaseIII"/>
    <property type="match status" value="1"/>
</dbReference>
<evidence type="ECO:0000256" key="1">
    <source>
        <dbReference type="ARBA" id="ARBA00000109"/>
    </source>
</evidence>
<proteinExistence type="inferred from homology"/>
<dbReference type="GO" id="GO:0046872">
    <property type="term" value="F:metal ion binding"/>
    <property type="evidence" value="ECO:0007669"/>
    <property type="project" value="UniProtKB-KW"/>
</dbReference>
<gene>
    <name evidence="15" type="primary">rnc</name>
    <name evidence="18" type="ORF">GJV85_12815</name>
</gene>
<keyword evidence="11 15" id="KW-0255">Endonuclease</keyword>
<dbReference type="GO" id="GO:0006397">
    <property type="term" value="P:mRNA processing"/>
    <property type="evidence" value="ECO:0007669"/>
    <property type="project" value="UniProtKB-UniRule"/>
</dbReference>
<keyword evidence="9 15" id="KW-0540">Nuclease</keyword>
<keyword evidence="15" id="KW-0699">rRNA-binding</keyword>
<dbReference type="FunFam" id="1.10.1520.10:FF:000001">
    <property type="entry name" value="Ribonuclease 3"/>
    <property type="match status" value="1"/>
</dbReference>
<dbReference type="EC" id="3.1.26.3" evidence="15"/>
<evidence type="ECO:0000256" key="14">
    <source>
        <dbReference type="ARBA" id="ARBA00022884"/>
    </source>
</evidence>
<dbReference type="Proteomes" id="UP000671852">
    <property type="component" value="Chromosome"/>
</dbReference>
<evidence type="ECO:0000256" key="3">
    <source>
        <dbReference type="ARBA" id="ARBA00010183"/>
    </source>
</evidence>
<feature type="domain" description="DRBM" evidence="16">
    <location>
        <begin position="155"/>
        <end position="224"/>
    </location>
</feature>
<dbReference type="PROSITE" id="PS50137">
    <property type="entry name" value="DS_RBD"/>
    <property type="match status" value="1"/>
</dbReference>
<keyword evidence="19" id="KW-1185">Reference proteome</keyword>
<dbReference type="SUPFAM" id="SSF54768">
    <property type="entry name" value="dsRNA-binding domain-like"/>
    <property type="match status" value="1"/>
</dbReference>
<dbReference type="SMART" id="SM00358">
    <property type="entry name" value="DSRM"/>
    <property type="match status" value="1"/>
</dbReference>
<evidence type="ECO:0000259" key="17">
    <source>
        <dbReference type="PROSITE" id="PS50142"/>
    </source>
</evidence>
<comment type="subunit">
    <text evidence="4 15">Homodimer.</text>
</comment>
<dbReference type="PANTHER" id="PTHR11207">
    <property type="entry name" value="RIBONUCLEASE III"/>
    <property type="match status" value="1"/>
</dbReference>
<reference evidence="18" key="1">
    <citation type="submission" date="2019-11" db="EMBL/GenBank/DDBJ databases">
        <authorList>
            <person name="Kojima H."/>
        </authorList>
    </citation>
    <scope>NUCLEOTIDE SEQUENCE</scope>
    <source>
        <strain evidence="18">H1576</strain>
    </source>
</reference>
<keyword evidence="10 15" id="KW-0479">Metal-binding</keyword>
<keyword evidence="7 15" id="KW-0507">mRNA processing</keyword>
<evidence type="ECO:0000313" key="18">
    <source>
        <dbReference type="EMBL" id="QSZ42951.1"/>
    </source>
</evidence>
<comment type="catalytic activity">
    <reaction evidence="1 15">
        <text>Endonucleolytic cleavage to 5'-phosphomonoester.</text>
        <dbReference type="EC" id="3.1.26.3"/>
    </reaction>
</comment>
<dbReference type="CDD" id="cd00593">
    <property type="entry name" value="RIBOc"/>
    <property type="match status" value="1"/>
</dbReference>
<dbReference type="InterPro" id="IPR014720">
    <property type="entry name" value="dsRBD_dom"/>
</dbReference>
<evidence type="ECO:0000256" key="5">
    <source>
        <dbReference type="ARBA" id="ARBA00022490"/>
    </source>
</evidence>
<evidence type="ECO:0000256" key="2">
    <source>
        <dbReference type="ARBA" id="ARBA00004496"/>
    </source>
</evidence>
<name>A0A975GDP8_9BACT</name>
<dbReference type="GO" id="GO:0004525">
    <property type="term" value="F:ribonuclease III activity"/>
    <property type="evidence" value="ECO:0007669"/>
    <property type="project" value="UniProtKB-UniRule"/>
</dbReference>
<keyword evidence="5 15" id="KW-0963">Cytoplasm</keyword>
<keyword evidence="8 15" id="KW-0819">tRNA processing</keyword>
<keyword evidence="6 15" id="KW-0698">rRNA processing</keyword>
<evidence type="ECO:0000259" key="16">
    <source>
        <dbReference type="PROSITE" id="PS50137"/>
    </source>
</evidence>
<feature type="binding site" evidence="15">
    <location>
        <position position="117"/>
    </location>
    <ligand>
        <name>Mg(2+)</name>
        <dbReference type="ChEBI" id="CHEBI:18420"/>
    </ligand>
</feature>
<evidence type="ECO:0000256" key="7">
    <source>
        <dbReference type="ARBA" id="ARBA00022664"/>
    </source>
</evidence>
<dbReference type="GO" id="GO:0019843">
    <property type="term" value="F:rRNA binding"/>
    <property type="evidence" value="ECO:0007669"/>
    <property type="project" value="UniProtKB-KW"/>
</dbReference>
<dbReference type="GO" id="GO:0005737">
    <property type="term" value="C:cytoplasm"/>
    <property type="evidence" value="ECO:0007669"/>
    <property type="project" value="UniProtKB-SubCell"/>
</dbReference>
<keyword evidence="14 15" id="KW-0694">RNA-binding</keyword>
<dbReference type="SMART" id="SM00535">
    <property type="entry name" value="RIBOc"/>
    <property type="match status" value="1"/>
</dbReference>
<evidence type="ECO:0000256" key="10">
    <source>
        <dbReference type="ARBA" id="ARBA00022723"/>
    </source>
</evidence>
<protein>
    <recommendedName>
        <fullName evidence="15">Ribonuclease 3</fullName>
        <ecNumber evidence="15">3.1.26.3</ecNumber>
    </recommendedName>
    <alternativeName>
        <fullName evidence="15">Ribonuclease III</fullName>
        <shortName evidence="15">RNase III</shortName>
    </alternativeName>
</protein>
<dbReference type="GO" id="GO:0010468">
    <property type="term" value="P:regulation of gene expression"/>
    <property type="evidence" value="ECO:0007669"/>
    <property type="project" value="TreeGrafter"/>
</dbReference>
<dbReference type="Gene3D" id="3.30.160.20">
    <property type="match status" value="1"/>
</dbReference>
<keyword evidence="12 15" id="KW-0378">Hydrolase</keyword>
<comment type="similarity">
    <text evidence="3">Belongs to the ribonuclease III family.</text>
</comment>